<accession>A0ABU9NPA4</accession>
<dbReference type="Proteomes" id="UP001468798">
    <property type="component" value="Unassembled WGS sequence"/>
</dbReference>
<dbReference type="InterPro" id="IPR044946">
    <property type="entry name" value="Restrct_endonuc_typeI_TRD_sf"/>
</dbReference>
<evidence type="ECO:0000256" key="4">
    <source>
        <dbReference type="SAM" id="Coils"/>
    </source>
</evidence>
<keyword evidence="7" id="KW-1185">Reference proteome</keyword>
<dbReference type="PANTHER" id="PTHR30408">
    <property type="entry name" value="TYPE-1 RESTRICTION ENZYME ECOKI SPECIFICITY PROTEIN"/>
    <property type="match status" value="1"/>
</dbReference>
<proteinExistence type="inferred from homology"/>
<keyword evidence="3" id="KW-0238">DNA-binding</keyword>
<keyword evidence="6" id="KW-0540">Nuclease</keyword>
<dbReference type="GO" id="GO:0004519">
    <property type="term" value="F:endonuclease activity"/>
    <property type="evidence" value="ECO:0007669"/>
    <property type="project" value="UniProtKB-KW"/>
</dbReference>
<dbReference type="Gene3D" id="3.90.220.20">
    <property type="entry name" value="DNA methylase specificity domains"/>
    <property type="match status" value="2"/>
</dbReference>
<feature type="coiled-coil region" evidence="4">
    <location>
        <begin position="359"/>
        <end position="389"/>
    </location>
</feature>
<keyword evidence="2" id="KW-0680">Restriction system</keyword>
<dbReference type="CDD" id="cd17515">
    <property type="entry name" value="RMtype1_S_MjaORF132P_Sau1132ORF3780P-TRD1-CR1_like"/>
    <property type="match status" value="1"/>
</dbReference>
<evidence type="ECO:0000256" key="1">
    <source>
        <dbReference type="ARBA" id="ARBA00010923"/>
    </source>
</evidence>
<evidence type="ECO:0000313" key="6">
    <source>
        <dbReference type="EMBL" id="MEM0576910.1"/>
    </source>
</evidence>
<gene>
    <name evidence="6" type="ORF">WFZ86_10410</name>
</gene>
<dbReference type="GO" id="GO:0016787">
    <property type="term" value="F:hydrolase activity"/>
    <property type="evidence" value="ECO:0007669"/>
    <property type="project" value="UniProtKB-KW"/>
</dbReference>
<dbReference type="EC" id="3.1.21.-" evidence="6"/>
<evidence type="ECO:0000313" key="7">
    <source>
        <dbReference type="Proteomes" id="UP001468798"/>
    </source>
</evidence>
<dbReference type="CDD" id="cd17521">
    <property type="entry name" value="RMtype1_S_Sau13435ORF2165P_TRD2-CR2_like"/>
    <property type="match status" value="1"/>
</dbReference>
<keyword evidence="6" id="KW-0378">Hydrolase</keyword>
<comment type="similarity">
    <text evidence="1">Belongs to the type-I restriction system S methylase family.</text>
</comment>
<reference evidence="6 7" key="1">
    <citation type="submission" date="2024-03" db="EMBL/GenBank/DDBJ databases">
        <title>Two novel species of the genus Flavobacterium exhibiting potentially degradation of complex polysaccharides.</title>
        <authorList>
            <person name="Lian X."/>
        </authorList>
    </citation>
    <scope>NUCLEOTIDE SEQUENCE [LARGE SCALE GENOMIC DNA]</scope>
    <source>
        <strain evidence="6 7">N6</strain>
    </source>
</reference>
<name>A0ABU9NPA4_9FLAO</name>
<dbReference type="Pfam" id="PF01420">
    <property type="entry name" value="Methylase_S"/>
    <property type="match status" value="2"/>
</dbReference>
<evidence type="ECO:0000259" key="5">
    <source>
        <dbReference type="Pfam" id="PF01420"/>
    </source>
</evidence>
<protein>
    <submittedName>
        <fullName evidence="6">Restriction endonuclease subunit S</fullName>
        <ecNumber evidence="6">3.1.21.-</ecNumber>
    </submittedName>
</protein>
<comment type="caution">
    <text evidence="6">The sequence shown here is derived from an EMBL/GenBank/DDBJ whole genome shotgun (WGS) entry which is preliminary data.</text>
</comment>
<feature type="domain" description="Type I restriction modification DNA specificity" evidence="5">
    <location>
        <begin position="201"/>
        <end position="377"/>
    </location>
</feature>
<keyword evidence="4" id="KW-0175">Coiled coil</keyword>
<sequence>MNKGETNIPDTWKWVSIGDIAVTSSGGTPDRQNSNYFKGNIPWVKSGELNYNIITGTEEYITDEALAFSSAKIFPKGSLLIALYGNTVGRMAFLGVDASTNQAVASITPFLVNPKYLYYYLFSSKEDLLNKREGSAQPNISQKVLNEFTFPLTFIEEQNRIVDKIEEIFSELDKIISQLTESLNKSDYLKAKLLDRHIINDAKYVKLAELVDSINYGYTAKSSKIKKDNSLHYLRITDIQNGKIDWNTVPYCEITEKDDISKFKLQEDDILFARSGNTVGKSILINSLQDSLFASYLIRIRCAKTILSPKFLYYFMQTNFYWKQINEGTTGIGQPNFNGTKLANLMVPSLDIHTQNNIVEFIEVNFDEIEKLKNEIENNILKTKLLKSKILQDAFSGKLIPQNFQGSIDDLLLRIKEAKESYAKGTLEKNRNKAKLKKKEVDLYEIISSNYKNRPFSYSEIFTLTKLPKNKLRTKFQELEQKKLVINYFDEKSETIKYTVV</sequence>
<dbReference type="PANTHER" id="PTHR30408:SF12">
    <property type="entry name" value="TYPE I RESTRICTION ENZYME MJAVIII SPECIFICITY SUBUNIT"/>
    <property type="match status" value="1"/>
</dbReference>
<dbReference type="InterPro" id="IPR000055">
    <property type="entry name" value="Restrct_endonuc_typeI_TRD"/>
</dbReference>
<feature type="domain" description="Type I restriction modification DNA specificity" evidence="5">
    <location>
        <begin position="9"/>
        <end position="184"/>
    </location>
</feature>
<evidence type="ECO:0000256" key="3">
    <source>
        <dbReference type="ARBA" id="ARBA00023125"/>
    </source>
</evidence>
<keyword evidence="6" id="KW-0255">Endonuclease</keyword>
<evidence type="ECO:0000256" key="2">
    <source>
        <dbReference type="ARBA" id="ARBA00022747"/>
    </source>
</evidence>
<dbReference type="InterPro" id="IPR052021">
    <property type="entry name" value="Type-I_RS_S_subunit"/>
</dbReference>
<dbReference type="RefSeq" id="WP_342691885.1">
    <property type="nucleotide sequence ID" value="NZ_JBCGDP010000009.1"/>
</dbReference>
<dbReference type="SUPFAM" id="SSF116734">
    <property type="entry name" value="DNA methylase specificity domain"/>
    <property type="match status" value="2"/>
</dbReference>
<organism evidence="6 7">
    <name type="scientific">Flavobacterium polysaccharolyticum</name>
    <dbReference type="NCBI Taxonomy" id="3133148"/>
    <lineage>
        <taxon>Bacteria</taxon>
        <taxon>Pseudomonadati</taxon>
        <taxon>Bacteroidota</taxon>
        <taxon>Flavobacteriia</taxon>
        <taxon>Flavobacteriales</taxon>
        <taxon>Flavobacteriaceae</taxon>
        <taxon>Flavobacterium</taxon>
    </lineage>
</organism>
<dbReference type="EMBL" id="JBCGDP010000009">
    <property type="protein sequence ID" value="MEM0576910.1"/>
    <property type="molecule type" value="Genomic_DNA"/>
</dbReference>